<evidence type="ECO:0000256" key="3">
    <source>
        <dbReference type="SAM" id="MobiDB-lite"/>
    </source>
</evidence>
<protein>
    <submittedName>
        <fullName evidence="5">AAA family ATPase</fullName>
    </submittedName>
</protein>
<dbReference type="Gene3D" id="1.10.10.10">
    <property type="entry name" value="Winged helix-like DNA-binding domain superfamily/Winged helix DNA-binding domain"/>
    <property type="match status" value="1"/>
</dbReference>
<reference evidence="6" key="1">
    <citation type="journal article" date="2019" name="Int. J. Syst. Evol. Microbiol.">
        <title>The Global Catalogue of Microorganisms (GCM) 10K type strain sequencing project: providing services to taxonomists for standard genome sequencing and annotation.</title>
        <authorList>
            <consortium name="The Broad Institute Genomics Platform"/>
            <consortium name="The Broad Institute Genome Sequencing Center for Infectious Disease"/>
            <person name="Wu L."/>
            <person name="Ma J."/>
        </authorList>
    </citation>
    <scope>NUCLEOTIDE SEQUENCE [LARGE SCALE GENOMIC DNA]</scope>
    <source>
        <strain evidence="6">TBRC 1826</strain>
    </source>
</reference>
<feature type="domain" description="HTH luxR-type" evidence="4">
    <location>
        <begin position="381"/>
        <end position="446"/>
    </location>
</feature>
<evidence type="ECO:0000256" key="2">
    <source>
        <dbReference type="ARBA" id="ARBA00022840"/>
    </source>
</evidence>
<dbReference type="InterPro" id="IPR000792">
    <property type="entry name" value="Tscrpt_reg_LuxR_C"/>
</dbReference>
<keyword evidence="2" id="KW-0067">ATP-binding</keyword>
<dbReference type="PROSITE" id="PS50043">
    <property type="entry name" value="HTH_LUXR_2"/>
    <property type="match status" value="1"/>
</dbReference>
<dbReference type="CDD" id="cd06170">
    <property type="entry name" value="LuxR_C_like"/>
    <property type="match status" value="1"/>
</dbReference>
<accession>A0ABV8FI62</accession>
<dbReference type="PANTHER" id="PTHR16305">
    <property type="entry name" value="TESTICULAR SOLUBLE ADENYLYL CYCLASE"/>
    <property type="match status" value="1"/>
</dbReference>
<dbReference type="SUPFAM" id="SSF52540">
    <property type="entry name" value="P-loop containing nucleoside triphosphate hydrolases"/>
    <property type="match status" value="1"/>
</dbReference>
<evidence type="ECO:0000313" key="5">
    <source>
        <dbReference type="EMBL" id="MFC3994753.1"/>
    </source>
</evidence>
<comment type="caution">
    <text evidence="5">The sequence shown here is derived from an EMBL/GenBank/DDBJ whole genome shotgun (WGS) entry which is preliminary data.</text>
</comment>
<feature type="region of interest" description="Disordered" evidence="3">
    <location>
        <begin position="342"/>
        <end position="377"/>
    </location>
</feature>
<dbReference type="InterPro" id="IPR041664">
    <property type="entry name" value="AAA_16"/>
</dbReference>
<dbReference type="InterPro" id="IPR027417">
    <property type="entry name" value="P-loop_NTPase"/>
</dbReference>
<dbReference type="Proteomes" id="UP001595847">
    <property type="component" value="Unassembled WGS sequence"/>
</dbReference>
<organism evidence="5 6">
    <name type="scientific">Nocardiopsis sediminis</name>
    <dbReference type="NCBI Taxonomy" id="1778267"/>
    <lineage>
        <taxon>Bacteria</taxon>
        <taxon>Bacillati</taxon>
        <taxon>Actinomycetota</taxon>
        <taxon>Actinomycetes</taxon>
        <taxon>Streptosporangiales</taxon>
        <taxon>Nocardiopsidaceae</taxon>
        <taxon>Nocardiopsis</taxon>
    </lineage>
</organism>
<dbReference type="InterPro" id="IPR036388">
    <property type="entry name" value="WH-like_DNA-bd_sf"/>
</dbReference>
<keyword evidence="1" id="KW-0547">Nucleotide-binding</keyword>
<dbReference type="Pfam" id="PF13191">
    <property type="entry name" value="AAA_16"/>
    <property type="match status" value="1"/>
</dbReference>
<dbReference type="Pfam" id="PF00196">
    <property type="entry name" value="GerE"/>
    <property type="match status" value="1"/>
</dbReference>
<dbReference type="PROSITE" id="PS00622">
    <property type="entry name" value="HTH_LUXR_1"/>
    <property type="match status" value="1"/>
</dbReference>
<evidence type="ECO:0000259" key="4">
    <source>
        <dbReference type="PROSITE" id="PS50043"/>
    </source>
</evidence>
<gene>
    <name evidence="5" type="ORF">ACFOVU_02425</name>
</gene>
<evidence type="ECO:0000256" key="1">
    <source>
        <dbReference type="ARBA" id="ARBA00022741"/>
    </source>
</evidence>
<dbReference type="SUPFAM" id="SSF46894">
    <property type="entry name" value="C-terminal effector domain of the bipartite response regulators"/>
    <property type="match status" value="1"/>
</dbReference>
<keyword evidence="6" id="KW-1185">Reference proteome</keyword>
<dbReference type="PANTHER" id="PTHR16305:SF35">
    <property type="entry name" value="TRANSCRIPTIONAL ACTIVATOR DOMAIN"/>
    <property type="match status" value="1"/>
</dbReference>
<name>A0ABV8FI62_9ACTN</name>
<dbReference type="EMBL" id="JBHSBH010000003">
    <property type="protein sequence ID" value="MFC3994753.1"/>
    <property type="molecule type" value="Genomic_DNA"/>
</dbReference>
<dbReference type="RefSeq" id="WP_378529603.1">
    <property type="nucleotide sequence ID" value="NZ_JBHSBH010000003.1"/>
</dbReference>
<dbReference type="PRINTS" id="PR00038">
    <property type="entry name" value="HTHLUXR"/>
</dbReference>
<dbReference type="SMART" id="SM00421">
    <property type="entry name" value="HTH_LUXR"/>
    <property type="match status" value="1"/>
</dbReference>
<dbReference type="InterPro" id="IPR016032">
    <property type="entry name" value="Sig_transdc_resp-reg_C-effctor"/>
</dbReference>
<proteinExistence type="predicted"/>
<sequence length="450" mass="47894">MNPIERSSQADFVGDLLKKCRSGHGGAVLVTGAEGQGKTEFLNHVAAFGEEYGALTLAASCSRLERGIPLGALGQLLSWTRLPADLRDDATALIRAGRDAAQCPPVGSLEPVDVPPELLEGFQRILARLTEHTPVIVKVDDVHDIDRVSLQFLVYAMRRLHSVPLLMLLAERENAPPAPSIWSAEPLRQGHLHRLRLTPLSRAGVEQLLLRADPRLDPGLSADIHRVSGGNPLLVHALIADQHAAPGRVDGAVTVGPHYQEAVTTLLHRVEPALTRTVQGLALLPSLASATLLDRLLEVPAGTSAQALTTLHEVGLVHAGEFRHPQIRAALLADLAGQGFPPKTRTAHPGWDGAEAGLGSAPYDGGPGQDGSPGRAGAVDTACGVGALSDAERRVAELAARGHTNREISRKLFITVSTVEQHLTRAYRKLGVTDRRGLPDDLEGDELMAL</sequence>
<evidence type="ECO:0000313" key="6">
    <source>
        <dbReference type="Proteomes" id="UP001595847"/>
    </source>
</evidence>